<dbReference type="RefSeq" id="XP_016245692.1">
    <property type="nucleotide sequence ID" value="XM_016395836.1"/>
</dbReference>
<feature type="region of interest" description="Disordered" evidence="1">
    <location>
        <begin position="348"/>
        <end position="369"/>
    </location>
</feature>
<evidence type="ECO:0000313" key="3">
    <source>
        <dbReference type="Proteomes" id="UP000054466"/>
    </source>
</evidence>
<protein>
    <submittedName>
        <fullName evidence="2">Uncharacterized protein</fullName>
    </submittedName>
</protein>
<name>A0A0D1ZCM5_9EURO</name>
<feature type="region of interest" description="Disordered" evidence="1">
    <location>
        <begin position="1"/>
        <end position="23"/>
    </location>
</feature>
<dbReference type="AlphaFoldDB" id="A0A0D1ZCM5"/>
<dbReference type="GeneID" id="27347836"/>
<sequence>MSRQIARLKAQPDRSKDQRQMGKAIDAQETFSSIERIPTAKEALATVLQNRNAAIREWSGYAHAQAHGIQVRQARNPVSCKTCELQDTQDRLSTATGLCLWPAQLMHGSHLCHHAFCINPLHILWALDLRVPHQHRAVGAELDLAGVQLLAQVGGFVEQLNAGTSGTASIHYFHQPSTQSRRSYNPFSSAADAVDARDAIQLANVATDLERAVQQLEEGRARLVTDQMSVLLAKYRAYSHSLRPLRWLFDGDTFDKALNRDRISILNTRVREIYTFIRAYLAQQDRDHLLRDLEGTLRGQPDAYTQVHHRHEQLRRRGLELDRYLNLIEENRVAEAARIQALWRPLPTDSSSSCHSKTSEMAKQPASSLRNRHPEVLEAAKHVPPNLPDPRCQILRGTGV</sequence>
<organism evidence="2 3">
    <name type="scientific">Cladophialophora immunda</name>
    <dbReference type="NCBI Taxonomy" id="569365"/>
    <lineage>
        <taxon>Eukaryota</taxon>
        <taxon>Fungi</taxon>
        <taxon>Dikarya</taxon>
        <taxon>Ascomycota</taxon>
        <taxon>Pezizomycotina</taxon>
        <taxon>Eurotiomycetes</taxon>
        <taxon>Chaetothyriomycetidae</taxon>
        <taxon>Chaetothyriales</taxon>
        <taxon>Herpotrichiellaceae</taxon>
        <taxon>Cladophialophora</taxon>
    </lineage>
</organism>
<proteinExistence type="predicted"/>
<keyword evidence="3" id="KW-1185">Reference proteome</keyword>
<reference evidence="2 3" key="1">
    <citation type="submission" date="2015-01" db="EMBL/GenBank/DDBJ databases">
        <title>The Genome Sequence of Cladophialophora immunda CBS83496.</title>
        <authorList>
            <consortium name="The Broad Institute Genomics Platform"/>
            <person name="Cuomo C."/>
            <person name="de Hoog S."/>
            <person name="Gorbushina A."/>
            <person name="Stielow B."/>
            <person name="Teixiera M."/>
            <person name="Abouelleil A."/>
            <person name="Chapman S.B."/>
            <person name="Priest M."/>
            <person name="Young S.K."/>
            <person name="Wortman J."/>
            <person name="Nusbaum C."/>
            <person name="Birren B."/>
        </authorList>
    </citation>
    <scope>NUCLEOTIDE SEQUENCE [LARGE SCALE GENOMIC DNA]</scope>
    <source>
        <strain evidence="2 3">CBS 83496</strain>
    </source>
</reference>
<dbReference type="VEuPathDB" id="FungiDB:PV07_08642"/>
<gene>
    <name evidence="2" type="ORF">PV07_08642</name>
</gene>
<evidence type="ECO:0000313" key="2">
    <source>
        <dbReference type="EMBL" id="KIW25476.1"/>
    </source>
</evidence>
<dbReference type="HOGENOM" id="CLU_688876_0_0_1"/>
<evidence type="ECO:0000256" key="1">
    <source>
        <dbReference type="SAM" id="MobiDB-lite"/>
    </source>
</evidence>
<accession>A0A0D1ZCM5</accession>
<dbReference type="EMBL" id="KN847044">
    <property type="protein sequence ID" value="KIW25476.1"/>
    <property type="molecule type" value="Genomic_DNA"/>
</dbReference>
<feature type="compositionally biased region" description="Basic and acidic residues" evidence="1">
    <location>
        <begin position="10"/>
        <end position="20"/>
    </location>
</feature>
<dbReference type="Proteomes" id="UP000054466">
    <property type="component" value="Unassembled WGS sequence"/>
</dbReference>